<evidence type="ECO:0000313" key="3">
    <source>
        <dbReference type="Proteomes" id="UP001604336"/>
    </source>
</evidence>
<evidence type="ECO:0000256" key="1">
    <source>
        <dbReference type="SAM" id="MobiDB-lite"/>
    </source>
</evidence>
<dbReference type="EMBL" id="JBFOLK010000001">
    <property type="protein sequence ID" value="KAL2543296.1"/>
    <property type="molecule type" value="Genomic_DNA"/>
</dbReference>
<proteinExistence type="predicted"/>
<feature type="region of interest" description="Disordered" evidence="1">
    <location>
        <begin position="1"/>
        <end position="54"/>
    </location>
</feature>
<protein>
    <submittedName>
        <fullName evidence="2">Uncharacterized protein</fullName>
    </submittedName>
</protein>
<evidence type="ECO:0000313" key="2">
    <source>
        <dbReference type="EMBL" id="KAL2543296.1"/>
    </source>
</evidence>
<dbReference type="AlphaFoldDB" id="A0ABD1W0Z9"/>
<feature type="compositionally biased region" description="Basic and acidic residues" evidence="1">
    <location>
        <begin position="24"/>
        <end position="36"/>
    </location>
</feature>
<sequence>MARGGRTHRLHNILFQTQNAPYKGDNREVSRADESIHQTVQNPRHRHEATNDSYADRPAETLDALFQRQQNIDTFSIEQAKRLGARVFNSKDDPLDADNWMTQLEIVFDVM</sequence>
<organism evidence="2 3">
    <name type="scientific">Abeliophyllum distichum</name>
    <dbReference type="NCBI Taxonomy" id="126358"/>
    <lineage>
        <taxon>Eukaryota</taxon>
        <taxon>Viridiplantae</taxon>
        <taxon>Streptophyta</taxon>
        <taxon>Embryophyta</taxon>
        <taxon>Tracheophyta</taxon>
        <taxon>Spermatophyta</taxon>
        <taxon>Magnoliopsida</taxon>
        <taxon>eudicotyledons</taxon>
        <taxon>Gunneridae</taxon>
        <taxon>Pentapetalae</taxon>
        <taxon>asterids</taxon>
        <taxon>lamiids</taxon>
        <taxon>Lamiales</taxon>
        <taxon>Oleaceae</taxon>
        <taxon>Forsythieae</taxon>
        <taxon>Abeliophyllum</taxon>
    </lineage>
</organism>
<dbReference type="Proteomes" id="UP001604336">
    <property type="component" value="Unassembled WGS sequence"/>
</dbReference>
<name>A0ABD1W0Z9_9LAMI</name>
<keyword evidence="3" id="KW-1185">Reference proteome</keyword>
<accession>A0ABD1W0Z9</accession>
<gene>
    <name evidence="2" type="ORF">Adt_04274</name>
</gene>
<comment type="caution">
    <text evidence="2">The sequence shown here is derived from an EMBL/GenBank/DDBJ whole genome shotgun (WGS) entry which is preliminary data.</text>
</comment>
<reference evidence="3" key="1">
    <citation type="submission" date="2024-07" db="EMBL/GenBank/DDBJ databases">
        <title>Two chromosome-level genome assemblies of Korean endemic species Abeliophyllum distichum and Forsythia ovata (Oleaceae).</title>
        <authorList>
            <person name="Jang H."/>
        </authorList>
    </citation>
    <scope>NUCLEOTIDE SEQUENCE [LARGE SCALE GENOMIC DNA]</scope>
</reference>
<feature type="compositionally biased region" description="Basic residues" evidence="1">
    <location>
        <begin position="1"/>
        <end position="11"/>
    </location>
</feature>